<dbReference type="GO" id="GO:0005744">
    <property type="term" value="C:TIM23 mitochondrial import inner membrane translocase complex"/>
    <property type="evidence" value="ECO:0007669"/>
    <property type="project" value="UniProtKB-UniRule"/>
</dbReference>
<dbReference type="Gene3D" id="3.40.50.1000">
    <property type="entry name" value="HAD superfamily/HAD-like"/>
    <property type="match status" value="1"/>
</dbReference>
<accession>A0A369JJJ1</accession>
<evidence type="ECO:0000259" key="3">
    <source>
        <dbReference type="PROSITE" id="PS50969"/>
    </source>
</evidence>
<feature type="compositionally biased region" description="Polar residues" evidence="2">
    <location>
        <begin position="429"/>
        <end position="446"/>
    </location>
</feature>
<comment type="function">
    <text evidence="1">Essential component of the TIM23 complex, a complex that mediates the translocation of transit peptide-containing proteins across the mitochondrial inner membrane.</text>
</comment>
<keyword evidence="1" id="KW-0811">Translocation</keyword>
<dbReference type="PANTHER" id="PTHR12210">
    <property type="entry name" value="DULLARD PROTEIN PHOSPHATASE"/>
    <property type="match status" value="1"/>
</dbReference>
<keyword evidence="1" id="KW-0809">Transit peptide</keyword>
<feature type="compositionally biased region" description="Basic and acidic residues" evidence="2">
    <location>
        <begin position="142"/>
        <end position="155"/>
    </location>
</feature>
<comment type="similarity">
    <text evidence="1">Belongs to the TIM50 family.</text>
</comment>
<comment type="caution">
    <text evidence="4">The sequence shown here is derived from an EMBL/GenBank/DDBJ whole genome shotgun (WGS) entry which is preliminary data.</text>
</comment>
<dbReference type="EMBL" id="LUEZ02000051">
    <property type="protein sequence ID" value="RDB22379.1"/>
    <property type="molecule type" value="Genomic_DNA"/>
</dbReference>
<evidence type="ECO:0000313" key="4">
    <source>
        <dbReference type="EMBL" id="RDB22379.1"/>
    </source>
</evidence>
<feature type="region of interest" description="Disordered" evidence="2">
    <location>
        <begin position="428"/>
        <end position="473"/>
    </location>
</feature>
<dbReference type="PROSITE" id="PS50969">
    <property type="entry name" value="FCP1"/>
    <property type="match status" value="1"/>
</dbReference>
<reference evidence="4" key="1">
    <citation type="submission" date="2018-04" db="EMBL/GenBank/DDBJ databases">
        <title>Whole genome sequencing of Hypsizygus marmoreus.</title>
        <authorList>
            <person name="Choi I.-G."/>
            <person name="Min B."/>
            <person name="Kim J.-G."/>
            <person name="Kim S."/>
            <person name="Oh Y.-L."/>
            <person name="Kong W.-S."/>
            <person name="Park H."/>
            <person name="Jeong J."/>
            <person name="Song E.-S."/>
        </authorList>
    </citation>
    <scope>NUCLEOTIDE SEQUENCE [LARGE SCALE GENOMIC DNA]</scope>
    <source>
        <strain evidence="4">51987-8</strain>
    </source>
</reference>
<keyword evidence="1" id="KW-0496">Mitochondrion</keyword>
<feature type="domain" description="FCP1 homology" evidence="3">
    <location>
        <begin position="106"/>
        <end position="320"/>
    </location>
</feature>
<dbReference type="InterPro" id="IPR004274">
    <property type="entry name" value="FCP1_dom"/>
</dbReference>
<dbReference type="STRING" id="39966.A0A369JJJ1"/>
<feature type="region of interest" description="Disordered" evidence="2">
    <location>
        <begin position="126"/>
        <end position="163"/>
    </location>
</feature>
<feature type="compositionally biased region" description="Basic and acidic residues" evidence="2">
    <location>
        <begin position="31"/>
        <end position="42"/>
    </location>
</feature>
<dbReference type="SMART" id="SM00577">
    <property type="entry name" value="CPDc"/>
    <property type="match status" value="1"/>
</dbReference>
<keyword evidence="1" id="KW-0813">Transport</keyword>
<keyword evidence="5" id="KW-1185">Reference proteome</keyword>
<dbReference type="OrthoDB" id="1711508at2759"/>
<sequence>MRRRSHSKSRTDYISYEFTASAGFDYNYDPSRSRTPEPKPDPYSDDYSSSPVTSGNHGSSESHHILRHRQAGEASGTTTGEPLAPSLPSSEYILESRKPSKHIEDPSRSRKLLILDLNGTLVLRSPHVRREYRPRQRRHHKNTDQAHHQPPHPEFEDPYADPSALRPLRTVHGRPYLASFREYIFHPHTRKWLDTMVWSSAQPHSVADMVEKCFGDRKDELVVIWARDTLGLEEKDYHRKTQTTKDLAKPWAALPISPTSDPSAAAETPQEHSAHTTLLLDDSPRKAHLQPWNHLCIREYVQELRNADIACRMAERNRENAEAASLDEEQASPDGKVDAAGPAEAVNTQEAKPNTGESEITNKKKRKRPKKKKKAEQVSAVDSDTPAVTYDQTLLAVIGVLDRIKHQSNVAGWMHSGGLRFGSEETEETNAAMSDASTPSTQTENGMTELKRRRVSGEQPSEEPWNGIDPSSSPPGLNAAVALASGQLIVENEALDTRANIGDSGQWYEDVSIMHYWVARGVRALENLGIEVIPGIVV</sequence>
<dbReference type="InterPro" id="IPR036412">
    <property type="entry name" value="HAD-like_sf"/>
</dbReference>
<protein>
    <recommendedName>
        <fullName evidence="1">Mitochondrial import inner membrane translocase subunit TIM50</fullName>
    </recommendedName>
</protein>
<dbReference type="Pfam" id="PF03031">
    <property type="entry name" value="NIF"/>
    <property type="match status" value="1"/>
</dbReference>
<keyword evidence="1" id="KW-0653">Protein transport</keyword>
<feature type="compositionally biased region" description="Polar residues" evidence="2">
    <location>
        <begin position="346"/>
        <end position="359"/>
    </location>
</feature>
<dbReference type="GO" id="GO:0015031">
    <property type="term" value="P:protein transport"/>
    <property type="evidence" value="ECO:0007669"/>
    <property type="project" value="UniProtKB-KW"/>
</dbReference>
<feature type="region of interest" description="Disordered" evidence="2">
    <location>
        <begin position="256"/>
        <end position="275"/>
    </location>
</feature>
<dbReference type="AlphaFoldDB" id="A0A369JJJ1"/>
<comment type="subcellular location">
    <subcellularLocation>
        <location evidence="1">Mitochondrion inner membrane</location>
        <topology evidence="1">Single-pass membrane protein</topology>
    </subcellularLocation>
</comment>
<dbReference type="InterPro" id="IPR050365">
    <property type="entry name" value="TIM50"/>
</dbReference>
<dbReference type="InParanoid" id="A0A369JJJ1"/>
<feature type="compositionally biased region" description="Basic residues" evidence="2">
    <location>
        <begin position="363"/>
        <end position="374"/>
    </location>
</feature>
<dbReference type="SUPFAM" id="SSF56784">
    <property type="entry name" value="HAD-like"/>
    <property type="match status" value="1"/>
</dbReference>
<name>A0A369JJJ1_HYPMA</name>
<feature type="region of interest" description="Disordered" evidence="2">
    <location>
        <begin position="23"/>
        <end position="88"/>
    </location>
</feature>
<evidence type="ECO:0000313" key="5">
    <source>
        <dbReference type="Proteomes" id="UP000076154"/>
    </source>
</evidence>
<dbReference type="Proteomes" id="UP000076154">
    <property type="component" value="Unassembled WGS sequence"/>
</dbReference>
<comment type="subunit">
    <text evidence="1">Component of the TIM23 complex.</text>
</comment>
<feature type="region of interest" description="Disordered" evidence="2">
    <location>
        <begin position="321"/>
        <end position="383"/>
    </location>
</feature>
<proteinExistence type="inferred from homology"/>
<organism evidence="4 5">
    <name type="scientific">Hypsizygus marmoreus</name>
    <name type="common">White beech mushroom</name>
    <name type="synonym">Agaricus marmoreus</name>
    <dbReference type="NCBI Taxonomy" id="39966"/>
    <lineage>
        <taxon>Eukaryota</taxon>
        <taxon>Fungi</taxon>
        <taxon>Dikarya</taxon>
        <taxon>Basidiomycota</taxon>
        <taxon>Agaricomycotina</taxon>
        <taxon>Agaricomycetes</taxon>
        <taxon>Agaricomycetidae</taxon>
        <taxon>Agaricales</taxon>
        <taxon>Tricholomatineae</taxon>
        <taxon>Lyophyllaceae</taxon>
        <taxon>Hypsizygus</taxon>
    </lineage>
</organism>
<dbReference type="InterPro" id="IPR023214">
    <property type="entry name" value="HAD_sf"/>
</dbReference>
<evidence type="ECO:0000256" key="2">
    <source>
        <dbReference type="SAM" id="MobiDB-lite"/>
    </source>
</evidence>
<gene>
    <name evidence="4" type="ORF">Hypma_010484</name>
</gene>
<evidence type="ECO:0000256" key="1">
    <source>
        <dbReference type="RuleBase" id="RU365079"/>
    </source>
</evidence>